<evidence type="ECO:0000256" key="4">
    <source>
        <dbReference type="SAM" id="MobiDB-lite"/>
    </source>
</evidence>
<dbReference type="InterPro" id="IPR021625">
    <property type="entry name" value="PI31_Prot_N"/>
</dbReference>
<dbReference type="EMBL" id="GECL01002462">
    <property type="protein sequence ID" value="JAP03662.1"/>
    <property type="molecule type" value="Transcribed_RNA"/>
</dbReference>
<feature type="compositionally biased region" description="Polar residues" evidence="4">
    <location>
        <begin position="149"/>
        <end position="171"/>
    </location>
</feature>
<accession>A0A0V0G6M4</accession>
<dbReference type="GO" id="GO:0070628">
    <property type="term" value="F:proteasome binding"/>
    <property type="evidence" value="ECO:0007669"/>
    <property type="project" value="InterPro"/>
</dbReference>
<feature type="domain" description="PI31 proteasome regulator N-terminal" evidence="5">
    <location>
        <begin position="15"/>
        <end position="142"/>
    </location>
</feature>
<evidence type="ECO:0000313" key="6">
    <source>
        <dbReference type="EMBL" id="JAP03662.1"/>
    </source>
</evidence>
<dbReference type="InterPro" id="IPR045128">
    <property type="entry name" value="PI31-like"/>
</dbReference>
<name>A0A0V0G6M4_TRIDM</name>
<dbReference type="AlphaFoldDB" id="A0A0V0G6M4"/>
<dbReference type="GO" id="GO:0004866">
    <property type="term" value="F:endopeptidase inhibitor activity"/>
    <property type="evidence" value="ECO:0007669"/>
    <property type="project" value="InterPro"/>
</dbReference>
<protein>
    <recommendedName>
        <fullName evidence="2">Proteasome inhibitor PI31 subunit</fullName>
    </recommendedName>
</protein>
<evidence type="ECO:0000259" key="5">
    <source>
        <dbReference type="Pfam" id="PF11566"/>
    </source>
</evidence>
<dbReference type="Gene3D" id="3.40.1000.30">
    <property type="match status" value="1"/>
</dbReference>
<feature type="compositionally biased region" description="Gly residues" evidence="4">
    <location>
        <begin position="228"/>
        <end position="243"/>
    </location>
</feature>
<dbReference type="PANTHER" id="PTHR13266">
    <property type="entry name" value="PROTEASOME INHIBITOR"/>
    <property type="match status" value="1"/>
</dbReference>
<feature type="region of interest" description="Disordered" evidence="4">
    <location>
        <begin position="227"/>
        <end position="281"/>
    </location>
</feature>
<proteinExistence type="inferred from homology"/>
<feature type="compositionally biased region" description="Pro residues" evidence="4">
    <location>
        <begin position="172"/>
        <end position="189"/>
    </location>
</feature>
<feature type="region of interest" description="Disordered" evidence="4">
    <location>
        <begin position="144"/>
        <end position="189"/>
    </location>
</feature>
<evidence type="ECO:0000256" key="3">
    <source>
        <dbReference type="ARBA" id="ARBA00022942"/>
    </source>
</evidence>
<dbReference type="PANTHER" id="PTHR13266:SF1">
    <property type="entry name" value="PROTEASOME INHIBITOR PI31 SUBUNIT"/>
    <property type="match status" value="1"/>
</dbReference>
<reference evidence="6" key="1">
    <citation type="journal article" date="2018" name="J. Proteomics">
        <title>Exploring the molecular complexity of Triatoma dimidiata sialome.</title>
        <authorList>
            <person name="Santiago P.B."/>
            <person name="de Araujo C.N."/>
            <person name="Charneau S."/>
            <person name="Bastos I.M.D."/>
            <person name="Assumpcao T.C.F."/>
            <person name="Queiroz R.M.L."/>
            <person name="Praca Y.R."/>
            <person name="Cordeiro T.M."/>
            <person name="Garcia C.H.S."/>
            <person name="da Silva I.G."/>
            <person name="Raiol T."/>
            <person name="Motta F.N."/>
            <person name="de Araujo Oliveira J.V."/>
            <person name="de Sousa M.V."/>
            <person name="Ribeiro J.M.C."/>
            <person name="de Santana J.M."/>
        </authorList>
    </citation>
    <scope>NUCLEOTIDE SEQUENCE</scope>
    <source>
        <strain evidence="6">Santander</strain>
        <tissue evidence="6">Salivary glands</tissue>
    </source>
</reference>
<feature type="compositionally biased region" description="Basic and acidic residues" evidence="4">
    <location>
        <begin position="268"/>
        <end position="281"/>
    </location>
</feature>
<keyword evidence="3" id="KW-0647">Proteasome</keyword>
<sequence>MSDTFGWDWIYKITEEDLKKKEDVLTLLIHFLMIKAGYKCVGLGDDKSLTGNECAGETLPACWNATNNYSMRYVQNDDLYILRGVPVDDNIVYNLLRVDTLAVTNVALNVNDTVEETRGTLGTIFKNKASELIEKIRLELLNTGPGKEATTQTTASAGNSTTIQQRQTGTSPSPPYHSPLQVPRPPAAYPEPLWADPERDPLRVGRTDLDPFAAGGGGMIFNPFAGPRGVGPDPGLGIPGGLPRGSVPPGARFDPFGPPMPQPRPRHPPPDVDHSFDSWYG</sequence>
<dbReference type="GO" id="GO:0000502">
    <property type="term" value="C:proteasome complex"/>
    <property type="evidence" value="ECO:0007669"/>
    <property type="project" value="UniProtKB-KW"/>
</dbReference>
<dbReference type="Pfam" id="PF11566">
    <property type="entry name" value="PI31_Prot_N"/>
    <property type="match status" value="1"/>
</dbReference>
<evidence type="ECO:0000256" key="1">
    <source>
        <dbReference type="ARBA" id="ARBA00006405"/>
    </source>
</evidence>
<dbReference type="GO" id="GO:0043161">
    <property type="term" value="P:proteasome-mediated ubiquitin-dependent protein catabolic process"/>
    <property type="evidence" value="ECO:0007669"/>
    <property type="project" value="InterPro"/>
</dbReference>
<comment type="similarity">
    <text evidence="1">Belongs to the proteasome inhibitor PI31 family.</text>
</comment>
<evidence type="ECO:0000256" key="2">
    <source>
        <dbReference type="ARBA" id="ARBA00015575"/>
    </source>
</evidence>
<organism evidence="6">
    <name type="scientific">Triatoma dimidiata</name>
    <name type="common">Kissing bug</name>
    <name type="synonym">Meccus dimidiatus</name>
    <dbReference type="NCBI Taxonomy" id="72491"/>
    <lineage>
        <taxon>Eukaryota</taxon>
        <taxon>Metazoa</taxon>
        <taxon>Ecdysozoa</taxon>
        <taxon>Arthropoda</taxon>
        <taxon>Hexapoda</taxon>
        <taxon>Insecta</taxon>
        <taxon>Pterygota</taxon>
        <taxon>Neoptera</taxon>
        <taxon>Paraneoptera</taxon>
        <taxon>Hemiptera</taxon>
        <taxon>Heteroptera</taxon>
        <taxon>Panheteroptera</taxon>
        <taxon>Cimicomorpha</taxon>
        <taxon>Reduviidae</taxon>
        <taxon>Triatominae</taxon>
        <taxon>Triatoma</taxon>
    </lineage>
</organism>